<evidence type="ECO:0000313" key="1">
    <source>
        <dbReference type="Proteomes" id="UP000887565"/>
    </source>
</evidence>
<sequence>MDAEGVKKKEEEQTAVVPSHTVVETPQELTARLAEEEKDIQVLALTWDTEGVTRYYTAGVIRITEEKGLNDRQVFVNLKKKQKTKPHQEKKKILIANFIGILEFRAVLREKFFDFFLLIFGGFSTSDGDELVILRRKTRTKRHQGPVSPQDYKYYECRILGPIFVIIYKLEKVDQQYLGDDNRFGFLMLSTKLRTYQSTQSRPVVVDIKCSDNCVGVMEMFKESNPTTFSGQKSFEDESSAIWISKLDKMLPNNESGKSHYLHVRDCNLAKSTEKWVQISMNNIAMIDRLEQNSSQRVKNGKCYLQGMQPCHKAHDENIYCKL</sequence>
<name>A0A915HXW1_ROMCU</name>
<proteinExistence type="predicted"/>
<organism evidence="1 2">
    <name type="scientific">Romanomermis culicivorax</name>
    <name type="common">Nematode worm</name>
    <dbReference type="NCBI Taxonomy" id="13658"/>
    <lineage>
        <taxon>Eukaryota</taxon>
        <taxon>Metazoa</taxon>
        <taxon>Ecdysozoa</taxon>
        <taxon>Nematoda</taxon>
        <taxon>Enoplea</taxon>
        <taxon>Dorylaimia</taxon>
        <taxon>Mermithida</taxon>
        <taxon>Mermithoidea</taxon>
        <taxon>Mermithidae</taxon>
        <taxon>Romanomermis</taxon>
    </lineage>
</organism>
<reference evidence="2" key="1">
    <citation type="submission" date="2022-11" db="UniProtKB">
        <authorList>
            <consortium name="WormBaseParasite"/>
        </authorList>
    </citation>
    <scope>IDENTIFICATION</scope>
</reference>
<dbReference type="AlphaFoldDB" id="A0A915HXW1"/>
<keyword evidence="1" id="KW-1185">Reference proteome</keyword>
<dbReference type="Proteomes" id="UP000887565">
    <property type="component" value="Unplaced"/>
</dbReference>
<evidence type="ECO:0000313" key="2">
    <source>
        <dbReference type="WBParaSite" id="nRc.2.0.1.t06126-RA"/>
    </source>
</evidence>
<dbReference type="WBParaSite" id="nRc.2.0.1.t06126-RA">
    <property type="protein sequence ID" value="nRc.2.0.1.t06126-RA"/>
    <property type="gene ID" value="nRc.2.0.1.g06126"/>
</dbReference>
<protein>
    <submittedName>
        <fullName evidence="2">Uncharacterized protein</fullName>
    </submittedName>
</protein>
<accession>A0A915HXW1</accession>